<keyword evidence="1" id="KW-0812">Transmembrane</keyword>
<feature type="transmembrane region" description="Helical" evidence="1">
    <location>
        <begin position="86"/>
        <end position="109"/>
    </location>
</feature>
<reference evidence="4" key="1">
    <citation type="journal article" date="2019" name="Int. J. Syst. Evol. Microbiol.">
        <title>The Global Catalogue of Microorganisms (GCM) 10K type strain sequencing project: providing services to taxonomists for standard genome sequencing and annotation.</title>
        <authorList>
            <consortium name="The Broad Institute Genomics Platform"/>
            <consortium name="The Broad Institute Genome Sequencing Center for Infectious Disease"/>
            <person name="Wu L."/>
            <person name="Ma J."/>
        </authorList>
    </citation>
    <scope>NUCLEOTIDE SEQUENCE [LARGE SCALE GENOMIC DNA]</scope>
    <source>
        <strain evidence="4">R28</strain>
    </source>
</reference>
<dbReference type="InterPro" id="IPR057169">
    <property type="entry name" value="DUF7847"/>
</dbReference>
<accession>A0ABW4VWW9</accession>
<dbReference type="PANTHER" id="PTHR33133">
    <property type="entry name" value="OS08G0107100 PROTEIN-RELATED"/>
    <property type="match status" value="1"/>
</dbReference>
<dbReference type="EMBL" id="JBHUHQ010000009">
    <property type="protein sequence ID" value="MFD2043703.1"/>
    <property type="molecule type" value="Genomic_DNA"/>
</dbReference>
<evidence type="ECO:0000313" key="4">
    <source>
        <dbReference type="Proteomes" id="UP001597383"/>
    </source>
</evidence>
<feature type="transmembrane region" description="Helical" evidence="1">
    <location>
        <begin position="129"/>
        <end position="155"/>
    </location>
</feature>
<dbReference type="RefSeq" id="WP_377555435.1">
    <property type="nucleotide sequence ID" value="NZ_JBHUHQ010000009.1"/>
</dbReference>
<feature type="transmembrane region" description="Helical" evidence="1">
    <location>
        <begin position="167"/>
        <end position="188"/>
    </location>
</feature>
<protein>
    <recommendedName>
        <fullName evidence="2">DUF7847 domain-containing protein</fullName>
    </recommendedName>
</protein>
<feature type="transmembrane region" description="Helical" evidence="1">
    <location>
        <begin position="218"/>
        <end position="239"/>
    </location>
</feature>
<name>A0ABW4VWW9_9BACI</name>
<evidence type="ECO:0000256" key="1">
    <source>
        <dbReference type="SAM" id="Phobius"/>
    </source>
</evidence>
<keyword evidence="1" id="KW-0472">Membrane</keyword>
<dbReference type="PANTHER" id="PTHR33133:SF1">
    <property type="entry name" value="EXPRESSED PROTEIN-RELATED"/>
    <property type="match status" value="1"/>
</dbReference>
<comment type="caution">
    <text evidence="3">The sequence shown here is derived from an EMBL/GenBank/DDBJ whole genome shotgun (WGS) entry which is preliminary data.</text>
</comment>
<dbReference type="Proteomes" id="UP001597383">
    <property type="component" value="Unassembled WGS sequence"/>
</dbReference>
<proteinExistence type="predicted"/>
<keyword evidence="1" id="KW-1133">Transmembrane helix</keyword>
<feature type="transmembrane region" description="Helical" evidence="1">
    <location>
        <begin position="29"/>
        <end position="50"/>
    </location>
</feature>
<feature type="domain" description="DUF7847" evidence="2">
    <location>
        <begin position="85"/>
        <end position="274"/>
    </location>
</feature>
<keyword evidence="4" id="KW-1185">Reference proteome</keyword>
<organism evidence="3 4">
    <name type="scientific">Ornithinibacillus salinisoli</name>
    <dbReference type="NCBI Taxonomy" id="1848459"/>
    <lineage>
        <taxon>Bacteria</taxon>
        <taxon>Bacillati</taxon>
        <taxon>Bacillota</taxon>
        <taxon>Bacilli</taxon>
        <taxon>Bacillales</taxon>
        <taxon>Bacillaceae</taxon>
        <taxon>Ornithinibacillus</taxon>
    </lineage>
</organism>
<feature type="transmembrane region" description="Helical" evidence="1">
    <location>
        <begin position="251"/>
        <end position="275"/>
    </location>
</feature>
<gene>
    <name evidence="3" type="ORF">ACFSJF_05345</name>
</gene>
<evidence type="ECO:0000259" key="2">
    <source>
        <dbReference type="Pfam" id="PF25231"/>
    </source>
</evidence>
<evidence type="ECO:0000313" key="3">
    <source>
        <dbReference type="EMBL" id="MFD2043703.1"/>
    </source>
</evidence>
<dbReference type="Pfam" id="PF25231">
    <property type="entry name" value="DUF7847"/>
    <property type="match status" value="1"/>
</dbReference>
<sequence>MDDQFNKVKGFGEILDQTFRLCKKNFSNFFLIFLIILGPIYLLEALLSLASGTSFFRQVGSGTNWFEQIISGYDETLNNTTTGSDIFLGLLILILTPVAYAAILFAVSLMRNNVEFTAKMVIKKAFSKFWPIFWSSLLFGLILFVLVFALIMIVVIPSTIGSFINPFMGIAWGVLLFLGLGLVIAIFLTRWSFYLCATVLEEDAPGISRSWQLTRQNLWRILGLYVVIILITTIIGAAIEGVFSLFLGSSVLVTIIVDLVAILTSIILAVAYAVIYFDLKVRNDGDDLKEMIDEYSSSSNI</sequence>